<dbReference type="GeneID" id="6011418"/>
<dbReference type="STRING" id="240176.A8NME0"/>
<dbReference type="Gene3D" id="3.20.20.190">
    <property type="entry name" value="Phosphatidylinositol (PI) phosphodiesterase"/>
    <property type="match status" value="1"/>
</dbReference>
<keyword evidence="3" id="KW-1185">Reference proteome</keyword>
<dbReference type="GO" id="GO:0008081">
    <property type="term" value="F:phosphoric diester hydrolase activity"/>
    <property type="evidence" value="ECO:0007669"/>
    <property type="project" value="InterPro"/>
</dbReference>
<accession>A8NME0</accession>
<evidence type="ECO:0008006" key="4">
    <source>
        <dbReference type="Google" id="ProtNLM"/>
    </source>
</evidence>
<protein>
    <recommendedName>
        <fullName evidence="4">PLC-like phosphodiesterase</fullName>
    </recommendedName>
</protein>
<name>A8NME0_COPC7</name>
<dbReference type="eggNOG" id="ENOG502QUGH">
    <property type="taxonomic scope" value="Eukaryota"/>
</dbReference>
<feature type="chain" id="PRO_5012316502" description="PLC-like phosphodiesterase" evidence="1">
    <location>
        <begin position="16"/>
        <end position="416"/>
    </location>
</feature>
<dbReference type="RefSeq" id="XP_001834897.2">
    <property type="nucleotide sequence ID" value="XM_001834845.2"/>
</dbReference>
<dbReference type="PANTHER" id="PTHR13593">
    <property type="match status" value="1"/>
</dbReference>
<dbReference type="VEuPathDB" id="FungiDB:CC1G_13081"/>
<dbReference type="OMA" id="GIVMFDF"/>
<dbReference type="KEGG" id="cci:CC1G_13081"/>
<dbReference type="EMBL" id="AACS02000012">
    <property type="protein sequence ID" value="EAU86921.2"/>
    <property type="molecule type" value="Genomic_DNA"/>
</dbReference>
<evidence type="ECO:0000313" key="3">
    <source>
        <dbReference type="Proteomes" id="UP000001861"/>
    </source>
</evidence>
<dbReference type="AlphaFoldDB" id="A8NME0"/>
<dbReference type="GO" id="GO:0006629">
    <property type="term" value="P:lipid metabolic process"/>
    <property type="evidence" value="ECO:0007669"/>
    <property type="project" value="InterPro"/>
</dbReference>
<keyword evidence="1" id="KW-0732">Signal</keyword>
<comment type="caution">
    <text evidence="2">The sequence shown here is derived from an EMBL/GenBank/DDBJ whole genome shotgun (WGS) entry which is preliminary data.</text>
</comment>
<dbReference type="HOGENOM" id="CLU_033662_0_0_1"/>
<dbReference type="PROSITE" id="PS50007">
    <property type="entry name" value="PIPLC_X_DOMAIN"/>
    <property type="match status" value="1"/>
</dbReference>
<dbReference type="PANTHER" id="PTHR13593:SF116">
    <property type="entry name" value="PLC-LIKE PHOSPHODIESTERASE"/>
    <property type="match status" value="1"/>
</dbReference>
<dbReference type="InterPro" id="IPR051057">
    <property type="entry name" value="PI-PLC_domain"/>
</dbReference>
<evidence type="ECO:0000313" key="2">
    <source>
        <dbReference type="EMBL" id="EAU86921.2"/>
    </source>
</evidence>
<feature type="signal peptide" evidence="1">
    <location>
        <begin position="1"/>
        <end position="15"/>
    </location>
</feature>
<evidence type="ECO:0000256" key="1">
    <source>
        <dbReference type="SAM" id="SignalP"/>
    </source>
</evidence>
<dbReference type="SUPFAM" id="SSF51695">
    <property type="entry name" value="PLC-like phosphodiesterases"/>
    <property type="match status" value="1"/>
</dbReference>
<reference evidence="2 3" key="1">
    <citation type="journal article" date="2010" name="Proc. Natl. Acad. Sci. U.S.A.">
        <title>Insights into evolution of multicellular fungi from the assembled chromosomes of the mushroom Coprinopsis cinerea (Coprinus cinereus).</title>
        <authorList>
            <person name="Stajich J.E."/>
            <person name="Wilke S.K."/>
            <person name="Ahren D."/>
            <person name="Au C.H."/>
            <person name="Birren B.W."/>
            <person name="Borodovsky M."/>
            <person name="Burns C."/>
            <person name="Canback B."/>
            <person name="Casselton L.A."/>
            <person name="Cheng C.K."/>
            <person name="Deng J."/>
            <person name="Dietrich F.S."/>
            <person name="Fargo D.C."/>
            <person name="Farman M.L."/>
            <person name="Gathman A.C."/>
            <person name="Goldberg J."/>
            <person name="Guigo R."/>
            <person name="Hoegger P.J."/>
            <person name="Hooker J.B."/>
            <person name="Huggins A."/>
            <person name="James T.Y."/>
            <person name="Kamada T."/>
            <person name="Kilaru S."/>
            <person name="Kodira C."/>
            <person name="Kues U."/>
            <person name="Kupfer D."/>
            <person name="Kwan H.S."/>
            <person name="Lomsadze A."/>
            <person name="Li W."/>
            <person name="Lilly W.W."/>
            <person name="Ma L.J."/>
            <person name="Mackey A.J."/>
            <person name="Manning G."/>
            <person name="Martin F."/>
            <person name="Muraguchi H."/>
            <person name="Natvig D.O."/>
            <person name="Palmerini H."/>
            <person name="Ramesh M.A."/>
            <person name="Rehmeyer C.J."/>
            <person name="Roe B.A."/>
            <person name="Shenoy N."/>
            <person name="Stanke M."/>
            <person name="Ter-Hovhannisyan V."/>
            <person name="Tunlid A."/>
            <person name="Velagapudi R."/>
            <person name="Vision T.J."/>
            <person name="Zeng Q."/>
            <person name="Zolan M.E."/>
            <person name="Pukkila P.J."/>
        </authorList>
    </citation>
    <scope>NUCLEOTIDE SEQUENCE [LARGE SCALE GENOMIC DNA]</scope>
    <source>
        <strain evidence="3">Okayama-7 / 130 / ATCC MYA-4618 / FGSC 9003</strain>
    </source>
</reference>
<dbReference type="OrthoDB" id="1046782at2759"/>
<sequence>MFLLVVTSTYLFISAASTYASWQSGVFPADVGMKRQIEAQTSFLQASALQDILRRGTPLLGTNEGCPHSSPTCDWMSRFPDDTQLVHMNFPGVHDAATGSYTDEIREDLLRYTGPIPPANVYRCQERSLFQMLNDGIRMFDMRIAYNPGNDTIGFWHSRALLAPTTTLNDVLYGFYSWLDQHPTETVLMSFKHEGGTGTPKDEKLQRKFLDAFSRATDQDPGPLKRRYWVQSRGELGTLGEARGKLILLQRFDYDLLNPTPPDNQLIGIDLGPTKWTDNGRDIELVYNAETGATAFIQDYYSVTPFPASPDPASKLDSYVSSKFETTIAHLERAANEHSDQLFINFASAAYLSDSDGPIIHPVEYALGNSTLGVSGMNQRLLPWLQERRGRRFGVILYDFYDAVPGLIEATIGLGA</sequence>
<dbReference type="Proteomes" id="UP000001861">
    <property type="component" value="Unassembled WGS sequence"/>
</dbReference>
<proteinExistence type="predicted"/>
<dbReference type="InterPro" id="IPR017946">
    <property type="entry name" value="PLC-like_Pdiesterase_TIM-brl"/>
</dbReference>
<gene>
    <name evidence="2" type="ORF">CC1G_13081</name>
</gene>
<organism evidence="2 3">
    <name type="scientific">Coprinopsis cinerea (strain Okayama-7 / 130 / ATCC MYA-4618 / FGSC 9003)</name>
    <name type="common">Inky cap fungus</name>
    <name type="synonym">Hormographiella aspergillata</name>
    <dbReference type="NCBI Taxonomy" id="240176"/>
    <lineage>
        <taxon>Eukaryota</taxon>
        <taxon>Fungi</taxon>
        <taxon>Dikarya</taxon>
        <taxon>Basidiomycota</taxon>
        <taxon>Agaricomycotina</taxon>
        <taxon>Agaricomycetes</taxon>
        <taxon>Agaricomycetidae</taxon>
        <taxon>Agaricales</taxon>
        <taxon>Agaricineae</taxon>
        <taxon>Psathyrellaceae</taxon>
        <taxon>Coprinopsis</taxon>
    </lineage>
</organism>
<dbReference type="InParanoid" id="A8NME0"/>